<evidence type="ECO:0000313" key="2">
    <source>
        <dbReference type="EMBL" id="CAD2102313.1"/>
    </source>
</evidence>
<proteinExistence type="predicted"/>
<dbReference type="AlphaFoldDB" id="A0A6V7SS81"/>
<name>A0A6V7SS81_PLAVN</name>
<protein>
    <submittedName>
        <fullName evidence="2">Fam-a protein</fullName>
    </submittedName>
</protein>
<dbReference type="Proteomes" id="UP000515268">
    <property type="component" value="Chromosome PVPCR_08"/>
</dbReference>
<dbReference type="EMBL" id="LR865413">
    <property type="protein sequence ID" value="CAD2102313.1"/>
    <property type="molecule type" value="Genomic_DNA"/>
</dbReference>
<keyword evidence="3" id="KW-1185">Reference proteome</keyword>
<feature type="signal peptide" evidence="1">
    <location>
        <begin position="1"/>
        <end position="25"/>
    </location>
</feature>
<evidence type="ECO:0000256" key="1">
    <source>
        <dbReference type="SAM" id="SignalP"/>
    </source>
</evidence>
<feature type="chain" id="PRO_5027623538" evidence="1">
    <location>
        <begin position="26"/>
        <end position="226"/>
    </location>
</feature>
<keyword evidence="1" id="KW-0732">Signal</keyword>
<reference evidence="2 3" key="1">
    <citation type="submission" date="2020-08" db="EMBL/GenBank/DDBJ databases">
        <authorList>
            <person name="Ramaprasad A."/>
        </authorList>
    </citation>
    <scope>NUCLEOTIDE SEQUENCE [LARGE SCALE GENOMIC DNA]</scope>
</reference>
<sequence length="226" mass="26483">MNKFYIQIVFFLLSIFICVNNITLATVPTPKKKDNKTLATVLTPKEQNNKTLPTVVTPKEQNNKTLPTGVSQREQINKLYDIGLTPGEQSIKLFNAVLPPEELNKRNREYMLSLEHHKKQKKNKRNNKTKEKIKEITKTKAKPKKTCYTPEEIYKQNKDLLCTNPNEIKNAEIFMNETVTQLEHHATNNDSYDVCKWSPIHFGTFYRKKHEDTIVQRILFHQKKEL</sequence>
<gene>
    <name evidence="2" type="ORF">PVPCR_0800040</name>
</gene>
<evidence type="ECO:0000313" key="3">
    <source>
        <dbReference type="Proteomes" id="UP000515268"/>
    </source>
</evidence>
<organism evidence="2 3">
    <name type="scientific">Plasmodium vinckei petteri</name>
    <dbReference type="NCBI Taxonomy" id="138298"/>
    <lineage>
        <taxon>Eukaryota</taxon>
        <taxon>Sar</taxon>
        <taxon>Alveolata</taxon>
        <taxon>Apicomplexa</taxon>
        <taxon>Aconoidasida</taxon>
        <taxon>Haemosporida</taxon>
        <taxon>Plasmodiidae</taxon>
        <taxon>Plasmodium</taxon>
        <taxon>Plasmodium (Vinckeia)</taxon>
    </lineage>
</organism>
<accession>A0A6V7SS81</accession>
<dbReference type="VEuPathDB" id="PlasmoDB:PVPCR_0800040"/>